<name>A0A445LKG9_GLYSO</name>
<reference evidence="2 3" key="1">
    <citation type="submission" date="2018-09" db="EMBL/GenBank/DDBJ databases">
        <title>A high-quality reference genome of wild soybean provides a powerful tool to mine soybean genomes.</title>
        <authorList>
            <person name="Xie M."/>
            <person name="Chung C.Y.L."/>
            <person name="Li M.-W."/>
            <person name="Wong F.-L."/>
            <person name="Chan T.-F."/>
            <person name="Lam H.-M."/>
        </authorList>
    </citation>
    <scope>NUCLEOTIDE SEQUENCE [LARGE SCALE GENOMIC DNA]</scope>
    <source>
        <strain evidence="3">cv. W05</strain>
        <tissue evidence="2">Hypocotyl of etiolated seedlings</tissue>
    </source>
</reference>
<evidence type="ECO:0000313" key="3">
    <source>
        <dbReference type="Proteomes" id="UP000289340"/>
    </source>
</evidence>
<protein>
    <submittedName>
        <fullName evidence="2">Uncharacterized protein</fullName>
    </submittedName>
</protein>
<sequence>MLLKILNLFQKPLMTLSQLLDNFLHKSGHSVHGDHDGGCHHGNYDGGERYGGAADDAPREAESRQQFRDAAIELRFDVGGVGAGDGEGVESGMGFWRAWKRRTARTQSFWVGLVGFRVWKKSRRGAWRSSARRRQWWKWRQRLEAVSVWSKKVEMRRMRRVGIGVRVRARASWTRSRVGLRWWSWASMLERMSV</sequence>
<feature type="compositionally biased region" description="Basic and acidic residues" evidence="1">
    <location>
        <begin position="35"/>
        <end position="48"/>
    </location>
</feature>
<comment type="caution">
    <text evidence="2">The sequence shown here is derived from an EMBL/GenBank/DDBJ whole genome shotgun (WGS) entry which is preliminary data.</text>
</comment>
<keyword evidence="3" id="KW-1185">Reference proteome</keyword>
<evidence type="ECO:0000256" key="1">
    <source>
        <dbReference type="SAM" id="MobiDB-lite"/>
    </source>
</evidence>
<accession>A0A445LKG9</accession>
<gene>
    <name evidence="2" type="ORF">D0Y65_003170</name>
</gene>
<dbReference type="AlphaFoldDB" id="A0A445LKG9"/>
<feature type="region of interest" description="Disordered" evidence="1">
    <location>
        <begin position="35"/>
        <end position="62"/>
    </location>
</feature>
<dbReference type="Proteomes" id="UP000289340">
    <property type="component" value="Chromosome 2"/>
</dbReference>
<organism evidence="2 3">
    <name type="scientific">Glycine soja</name>
    <name type="common">Wild soybean</name>
    <dbReference type="NCBI Taxonomy" id="3848"/>
    <lineage>
        <taxon>Eukaryota</taxon>
        <taxon>Viridiplantae</taxon>
        <taxon>Streptophyta</taxon>
        <taxon>Embryophyta</taxon>
        <taxon>Tracheophyta</taxon>
        <taxon>Spermatophyta</taxon>
        <taxon>Magnoliopsida</taxon>
        <taxon>eudicotyledons</taxon>
        <taxon>Gunneridae</taxon>
        <taxon>Pentapetalae</taxon>
        <taxon>rosids</taxon>
        <taxon>fabids</taxon>
        <taxon>Fabales</taxon>
        <taxon>Fabaceae</taxon>
        <taxon>Papilionoideae</taxon>
        <taxon>50 kb inversion clade</taxon>
        <taxon>NPAAA clade</taxon>
        <taxon>indigoferoid/millettioid clade</taxon>
        <taxon>Phaseoleae</taxon>
        <taxon>Glycine</taxon>
        <taxon>Glycine subgen. Soja</taxon>
    </lineage>
</organism>
<proteinExistence type="predicted"/>
<evidence type="ECO:0000313" key="2">
    <source>
        <dbReference type="EMBL" id="RZC23721.1"/>
    </source>
</evidence>
<dbReference type="EMBL" id="QZWG01000002">
    <property type="protein sequence ID" value="RZC23721.1"/>
    <property type="molecule type" value="Genomic_DNA"/>
</dbReference>